<dbReference type="Gene3D" id="3.40.50.1110">
    <property type="entry name" value="SGNH hydrolase"/>
    <property type="match status" value="1"/>
</dbReference>
<dbReference type="PROSITE" id="PS51257">
    <property type="entry name" value="PROKAR_LIPOPROTEIN"/>
    <property type="match status" value="1"/>
</dbReference>
<dbReference type="KEGG" id="afla:FHG64_15325"/>
<dbReference type="AlphaFoldDB" id="A0A5B7X6E1"/>
<dbReference type="PANTHER" id="PTHR43784">
    <property type="entry name" value="GDSL-LIKE LIPASE/ACYLHYDROLASE, PUTATIVE (AFU_ORTHOLOGUE AFUA_2G00820)-RELATED"/>
    <property type="match status" value="1"/>
</dbReference>
<evidence type="ECO:0000313" key="3">
    <source>
        <dbReference type="Proteomes" id="UP000309016"/>
    </source>
</evidence>
<dbReference type="RefSeq" id="WP_139067224.1">
    <property type="nucleotide sequence ID" value="NZ_CP040812.1"/>
</dbReference>
<name>A0A5B7X6E1_9FLAO</name>
<keyword evidence="3" id="KW-1185">Reference proteome</keyword>
<dbReference type="InterPro" id="IPR013830">
    <property type="entry name" value="SGNH_hydro"/>
</dbReference>
<gene>
    <name evidence="2" type="ORF">FHG64_15325</name>
</gene>
<dbReference type="InterPro" id="IPR036514">
    <property type="entry name" value="SGNH_hydro_sf"/>
</dbReference>
<organism evidence="2 3">
    <name type="scientific">Antarcticibacterium flavum</name>
    <dbReference type="NCBI Taxonomy" id="2058175"/>
    <lineage>
        <taxon>Bacteria</taxon>
        <taxon>Pseudomonadati</taxon>
        <taxon>Bacteroidota</taxon>
        <taxon>Flavobacteriia</taxon>
        <taxon>Flavobacteriales</taxon>
        <taxon>Flavobacteriaceae</taxon>
        <taxon>Antarcticibacterium</taxon>
    </lineage>
</organism>
<dbReference type="OrthoDB" id="158267at2"/>
<dbReference type="SUPFAM" id="SSF52266">
    <property type="entry name" value="SGNH hydrolase"/>
    <property type="match status" value="1"/>
</dbReference>
<accession>A0A5B7X6E1</accession>
<evidence type="ECO:0000259" key="1">
    <source>
        <dbReference type="Pfam" id="PF13472"/>
    </source>
</evidence>
<evidence type="ECO:0000313" key="2">
    <source>
        <dbReference type="EMBL" id="QCY70655.1"/>
    </source>
</evidence>
<dbReference type="Proteomes" id="UP000309016">
    <property type="component" value="Chromosome"/>
</dbReference>
<dbReference type="InterPro" id="IPR053140">
    <property type="entry name" value="GDSL_Rv0518-like"/>
</dbReference>
<protein>
    <submittedName>
        <fullName evidence="2">SGNH/GDSL hydrolase family protein</fullName>
    </submittedName>
</protein>
<keyword evidence="2" id="KW-0378">Hydrolase</keyword>
<feature type="domain" description="SGNH hydrolase-type esterase" evidence="1">
    <location>
        <begin position="34"/>
        <end position="212"/>
    </location>
</feature>
<dbReference type="CDD" id="cd01832">
    <property type="entry name" value="SGNH_hydrolase_like_1"/>
    <property type="match status" value="1"/>
</dbReference>
<dbReference type="EMBL" id="CP040812">
    <property type="protein sequence ID" value="QCY70655.1"/>
    <property type="molecule type" value="Genomic_DNA"/>
</dbReference>
<dbReference type="GO" id="GO:0016788">
    <property type="term" value="F:hydrolase activity, acting on ester bonds"/>
    <property type="evidence" value="ECO:0007669"/>
    <property type="project" value="UniProtKB-ARBA"/>
</dbReference>
<sequence length="228" mass="26132">MRKIILILVTILVAGCGTIGNSNISEEMDYSFLALGDSYTIGEGVEIEQSWPFQLTHRLRERGYRVAPPRIVARTGWTSRDLIRNIDAEIDVHRDFHLVSILIGVNNQYQGKPRTEFEEELREIFRKAISHSKTRERGVFALSIPDYSVTPFGEDNAEVISEEIDRFNDTVRRIAEEFDVDFYNITPSSREALNNRALIAADSLHPSALMYRFWVDDIVEEVIEKLPG</sequence>
<proteinExistence type="predicted"/>
<dbReference type="Pfam" id="PF13472">
    <property type="entry name" value="Lipase_GDSL_2"/>
    <property type="match status" value="1"/>
</dbReference>
<reference evidence="2 3" key="1">
    <citation type="submission" date="2019-06" db="EMBL/GenBank/DDBJ databases">
        <title>Complete genome sequence of Antarcticibacterium flavum KCTC 52984T from an Antarctic marine sediment.</title>
        <authorList>
            <person name="Lee Y.M."/>
            <person name="Shin S.C."/>
        </authorList>
    </citation>
    <scope>NUCLEOTIDE SEQUENCE [LARGE SCALE GENOMIC DNA]</scope>
    <source>
        <strain evidence="2 3">KCTC 52984</strain>
    </source>
</reference>
<dbReference type="PANTHER" id="PTHR43784:SF2">
    <property type="entry name" value="GDSL-LIKE LIPASE_ACYLHYDROLASE, PUTATIVE (AFU_ORTHOLOGUE AFUA_2G00820)-RELATED"/>
    <property type="match status" value="1"/>
</dbReference>